<keyword evidence="3 8" id="KW-0479">Metal-binding</keyword>
<dbReference type="PROSITE" id="PS00123">
    <property type="entry name" value="ALKALINE_PHOSPHATASE"/>
    <property type="match status" value="1"/>
</dbReference>
<feature type="binding site" evidence="8">
    <location>
        <position position="140"/>
    </location>
    <ligand>
        <name>Mg(2+)</name>
        <dbReference type="ChEBI" id="CHEBI:18420"/>
    </ligand>
</feature>
<evidence type="ECO:0000259" key="11">
    <source>
        <dbReference type="Pfam" id="PF07833"/>
    </source>
</evidence>
<proteinExistence type="inferred from homology"/>
<feature type="binding site" evidence="8">
    <location>
        <position position="47"/>
    </location>
    <ligand>
        <name>Mg(2+)</name>
        <dbReference type="ChEBI" id="CHEBI:18420"/>
    </ligand>
</feature>
<feature type="binding site" evidence="8">
    <location>
        <position position="262"/>
    </location>
    <ligand>
        <name>Mg(2+)</name>
        <dbReference type="ChEBI" id="CHEBI:18420"/>
    </ligand>
</feature>
<evidence type="ECO:0000256" key="2">
    <source>
        <dbReference type="ARBA" id="ARBA00022553"/>
    </source>
</evidence>
<feature type="binding site" evidence="8">
    <location>
        <position position="271"/>
    </location>
    <ligand>
        <name>Zn(2+)</name>
        <dbReference type="ChEBI" id="CHEBI:29105"/>
        <label>2</label>
    </ligand>
</feature>
<feature type="binding site" evidence="8">
    <location>
        <position position="138"/>
    </location>
    <ligand>
        <name>Mg(2+)</name>
        <dbReference type="ChEBI" id="CHEBI:18420"/>
    </ligand>
</feature>
<evidence type="ECO:0000256" key="8">
    <source>
        <dbReference type="PIRSR" id="PIRSR601952-2"/>
    </source>
</evidence>
<keyword evidence="10" id="KW-0732">Signal</keyword>
<feature type="binding site" evidence="8">
    <location>
        <position position="47"/>
    </location>
    <ligand>
        <name>Zn(2+)</name>
        <dbReference type="ChEBI" id="CHEBI:29105"/>
        <label>2</label>
    </ligand>
</feature>
<feature type="domain" description="Copper amine oxidase-like N-terminal" evidence="11">
    <location>
        <begin position="360"/>
        <end position="412"/>
    </location>
</feature>
<dbReference type="InterPro" id="IPR018299">
    <property type="entry name" value="Alkaline_phosphatase_AS"/>
</dbReference>
<protein>
    <submittedName>
        <fullName evidence="12">Alkaline phosphatase</fullName>
    </submittedName>
</protein>
<comment type="similarity">
    <text evidence="1 9">Belongs to the alkaline phosphatase family.</text>
</comment>
<evidence type="ECO:0000313" key="12">
    <source>
        <dbReference type="EMBL" id="KAB2332641.1"/>
    </source>
</evidence>
<evidence type="ECO:0000313" key="13">
    <source>
        <dbReference type="Proteomes" id="UP000441354"/>
    </source>
</evidence>
<evidence type="ECO:0000256" key="9">
    <source>
        <dbReference type="RuleBase" id="RU003946"/>
    </source>
</evidence>
<feature type="signal peptide" evidence="10">
    <location>
        <begin position="1"/>
        <end position="32"/>
    </location>
</feature>
<evidence type="ECO:0000256" key="1">
    <source>
        <dbReference type="ARBA" id="ARBA00005984"/>
    </source>
</evidence>
<dbReference type="PRINTS" id="PR00113">
    <property type="entry name" value="ALKPHPHTASE"/>
</dbReference>
<evidence type="ECO:0000256" key="5">
    <source>
        <dbReference type="ARBA" id="ARBA00022833"/>
    </source>
</evidence>
<dbReference type="SMART" id="SM00098">
    <property type="entry name" value="alkPPc"/>
    <property type="match status" value="1"/>
</dbReference>
<dbReference type="Proteomes" id="UP000441354">
    <property type="component" value="Unassembled WGS sequence"/>
</dbReference>
<dbReference type="OrthoDB" id="9794455at2"/>
<dbReference type="PANTHER" id="PTHR11596">
    <property type="entry name" value="ALKALINE PHOSPHATASE"/>
    <property type="match status" value="1"/>
</dbReference>
<dbReference type="Gene3D" id="3.40.720.10">
    <property type="entry name" value="Alkaline Phosphatase, subunit A"/>
    <property type="match status" value="1"/>
</dbReference>
<dbReference type="AlphaFoldDB" id="A0A7V7RLI1"/>
<feature type="binding site" evidence="8">
    <location>
        <position position="267"/>
    </location>
    <ligand>
        <name>Zn(2+)</name>
        <dbReference type="ChEBI" id="CHEBI:29105"/>
        <label>2</label>
    </ligand>
</feature>
<dbReference type="PANTHER" id="PTHR11596:SF5">
    <property type="entry name" value="ALKALINE PHOSPHATASE"/>
    <property type="match status" value="1"/>
</dbReference>
<reference evidence="12 13" key="1">
    <citation type="journal article" date="2014" name="Arch. Microbiol.">
        <title>Bacillus mesophilum sp. nov., strain IITR-54T, a novel 4-chlorobiphenyl dechlorinating bacterium.</title>
        <authorList>
            <person name="Manickam N."/>
            <person name="Singh N.K."/>
            <person name="Bajaj A."/>
            <person name="Kumar R.M."/>
            <person name="Kaur G."/>
            <person name="Kaur N."/>
            <person name="Bala M."/>
            <person name="Kumar A."/>
            <person name="Mayilraj S."/>
        </authorList>
    </citation>
    <scope>NUCLEOTIDE SEQUENCE [LARGE SCALE GENOMIC DNA]</scope>
    <source>
        <strain evidence="12 13">IITR-54</strain>
    </source>
</reference>
<dbReference type="RefSeq" id="WP_151573940.1">
    <property type="nucleotide sequence ID" value="NZ_WBOT01000003.1"/>
</dbReference>
<keyword evidence="2" id="KW-0597">Phosphoprotein</keyword>
<dbReference type="GO" id="GO:0046872">
    <property type="term" value="F:metal ion binding"/>
    <property type="evidence" value="ECO:0007669"/>
    <property type="project" value="UniProtKB-KW"/>
</dbReference>
<feature type="binding site" evidence="8">
    <location>
        <position position="309"/>
    </location>
    <ligand>
        <name>Zn(2+)</name>
        <dbReference type="ChEBI" id="CHEBI:29105"/>
        <label>2</label>
    </ligand>
</feature>
<dbReference type="Pfam" id="PF00245">
    <property type="entry name" value="Alk_phosphatase"/>
    <property type="match status" value="2"/>
</dbReference>
<evidence type="ECO:0000256" key="7">
    <source>
        <dbReference type="PIRSR" id="PIRSR601952-1"/>
    </source>
</evidence>
<comment type="caution">
    <text evidence="12">The sequence shown here is derived from an EMBL/GenBank/DDBJ whole genome shotgun (WGS) entry which is preliminary data.</text>
</comment>
<keyword evidence="6 8" id="KW-0460">Magnesium</keyword>
<dbReference type="SUPFAM" id="SSF53649">
    <property type="entry name" value="Alkaline phosphatase-like"/>
    <property type="match status" value="1"/>
</dbReference>
<feature type="chain" id="PRO_5030796559" evidence="10">
    <location>
        <begin position="33"/>
        <end position="563"/>
    </location>
</feature>
<dbReference type="GO" id="GO:0004035">
    <property type="term" value="F:alkaline phosphatase activity"/>
    <property type="evidence" value="ECO:0007669"/>
    <property type="project" value="TreeGrafter"/>
</dbReference>
<dbReference type="Pfam" id="PF07833">
    <property type="entry name" value="Cu_amine_oxidN1"/>
    <property type="match status" value="1"/>
</dbReference>
<comment type="cofactor">
    <cofactor evidence="8">
        <name>Mg(2+)</name>
        <dbReference type="ChEBI" id="CHEBI:18420"/>
    </cofactor>
    <text evidence="8">Binds 1 Mg(2+) ion.</text>
</comment>
<evidence type="ECO:0000256" key="10">
    <source>
        <dbReference type="SAM" id="SignalP"/>
    </source>
</evidence>
<gene>
    <name evidence="12" type="ORF">F7732_11150</name>
</gene>
<keyword evidence="13" id="KW-1185">Reference proteome</keyword>
<feature type="active site" description="Phosphoserine intermediate" evidence="7">
    <location>
        <position position="87"/>
    </location>
</feature>
<dbReference type="InterPro" id="IPR012854">
    <property type="entry name" value="Cu_amine_oxidase-like_N"/>
</dbReference>
<keyword evidence="5 8" id="KW-0862">Zinc</keyword>
<evidence type="ECO:0000256" key="6">
    <source>
        <dbReference type="ARBA" id="ARBA00022842"/>
    </source>
</evidence>
<evidence type="ECO:0000256" key="4">
    <source>
        <dbReference type="ARBA" id="ARBA00022801"/>
    </source>
</evidence>
<sequence>MKKNFSWKKAVGALVATSVVLSAGIPTSAASAAEKGTAKNVILMIPDGMGASYLTASRIFKGEELSFERYMKGMMKTYSADTSVTDSAAAGTAMATGYKTDNGKIAVTPDGKEPSSILDAARDKDKATGIVATSRITHATPAVFVSHDASRGNEAALAQQYINNVDLILGGGRDMFTLEKDGGKQTDRDLVAEAKEAGYEYVTKKSELDSVTGNKVLGLFADAALTYDIDRVNQEEPSLTDMTEFAIDTLSKDQDGFFLMVEGSQIDWAGHANDPVATVTDMLEFDRAVEKALNFAKKDKNTLVVVVGDHETGGMNIGTTEGGYADNIDVLKNIKMSNNVLAAKLAEEADVISIANAKESEGNYYLPIRDAAKELGAKFSFNSKSGKATVSLDGTTATIDLLKRTTAVKGENGRIGIVKTPGVNHVDFQDFTELFGLQAGYQIGDNKADNKAYVVDAESVLEKHTKLDINDADLELLTSQPWDGSTLVNTLGTVISNHAYISWGTRNHSGVEIPLYAYGKGSDQFVGLINNTDLPRIISYLQGTELFEDEQAFIDQMEERRNQ</sequence>
<dbReference type="InterPro" id="IPR001952">
    <property type="entry name" value="Alkaline_phosphatase"/>
</dbReference>
<feature type="binding site" evidence="8">
    <location>
        <position position="508"/>
    </location>
    <ligand>
        <name>Zn(2+)</name>
        <dbReference type="ChEBI" id="CHEBI:29105"/>
        <label>2</label>
    </ligand>
</feature>
<dbReference type="InterPro" id="IPR017850">
    <property type="entry name" value="Alkaline_phosphatase_core_sf"/>
</dbReference>
<dbReference type="EMBL" id="WBOT01000003">
    <property type="protein sequence ID" value="KAB2332641.1"/>
    <property type="molecule type" value="Genomic_DNA"/>
</dbReference>
<comment type="cofactor">
    <cofactor evidence="8">
        <name>Zn(2+)</name>
        <dbReference type="ChEBI" id="CHEBI:29105"/>
    </cofactor>
    <text evidence="8">Binds 2 Zn(2+) ions.</text>
</comment>
<name>A0A7V7RLI1_9BACI</name>
<dbReference type="CDD" id="cd16012">
    <property type="entry name" value="ALP"/>
    <property type="match status" value="1"/>
</dbReference>
<feature type="binding site" evidence="8">
    <location>
        <position position="310"/>
    </location>
    <ligand>
        <name>Zn(2+)</name>
        <dbReference type="ChEBI" id="CHEBI:29105"/>
        <label>2</label>
    </ligand>
</feature>
<accession>A0A7V7RLI1</accession>
<organism evidence="12 13">
    <name type="scientific">Bacillus mesophilum</name>
    <dbReference type="NCBI Taxonomy" id="1071718"/>
    <lineage>
        <taxon>Bacteria</taxon>
        <taxon>Bacillati</taxon>
        <taxon>Bacillota</taxon>
        <taxon>Bacilli</taxon>
        <taxon>Bacillales</taxon>
        <taxon>Bacillaceae</taxon>
        <taxon>Bacillus</taxon>
    </lineage>
</organism>
<evidence type="ECO:0000256" key="3">
    <source>
        <dbReference type="ARBA" id="ARBA00022723"/>
    </source>
</evidence>
<keyword evidence="4" id="KW-0378">Hydrolase</keyword>